<dbReference type="InterPro" id="IPR050534">
    <property type="entry name" value="Coronavir_polyprotein_1ab"/>
</dbReference>
<dbReference type="SUPFAM" id="SSF50249">
    <property type="entry name" value="Nucleic acid-binding proteins"/>
    <property type="match status" value="3"/>
</dbReference>
<keyword evidence="10" id="KW-1185">Reference proteome</keyword>
<dbReference type="Pfam" id="PF25049">
    <property type="entry name" value="OB_HELZ2"/>
    <property type="match status" value="1"/>
</dbReference>
<name>A0A8C1RAZ1_CYPCA</name>
<feature type="region of interest" description="Disordered" evidence="6">
    <location>
        <begin position="1012"/>
        <end position="1032"/>
    </location>
</feature>
<dbReference type="InterPro" id="IPR041677">
    <property type="entry name" value="DNA2/NAM7_AAA_11"/>
</dbReference>
<evidence type="ECO:0000313" key="9">
    <source>
        <dbReference type="Ensembl" id="ENSCCRP00010100646.1"/>
    </source>
</evidence>
<dbReference type="GO" id="GO:0003723">
    <property type="term" value="F:RNA binding"/>
    <property type="evidence" value="ECO:0007669"/>
    <property type="project" value="InterPro"/>
</dbReference>
<keyword evidence="4" id="KW-0347">Helicase</keyword>
<evidence type="ECO:0000256" key="3">
    <source>
        <dbReference type="ARBA" id="ARBA00022801"/>
    </source>
</evidence>
<evidence type="ECO:0000256" key="6">
    <source>
        <dbReference type="SAM" id="MobiDB-lite"/>
    </source>
</evidence>
<feature type="domain" description="AAA+ ATPase" evidence="7">
    <location>
        <begin position="2314"/>
        <end position="2580"/>
    </location>
</feature>
<feature type="domain" description="RNB" evidence="8">
    <location>
        <begin position="1260"/>
        <end position="1852"/>
    </location>
</feature>
<dbReference type="Pfam" id="PF13087">
    <property type="entry name" value="AAA_12"/>
    <property type="match status" value="2"/>
</dbReference>
<dbReference type="CDD" id="cd18808">
    <property type="entry name" value="SF1_C_Upf1"/>
    <property type="match status" value="2"/>
</dbReference>
<dbReference type="PANTHER" id="PTHR43788">
    <property type="entry name" value="DNA2/NAM7 HELICASE FAMILY MEMBER"/>
    <property type="match status" value="1"/>
</dbReference>
<accession>A0A8C1RAZ1</accession>
<dbReference type="Pfam" id="PF00773">
    <property type="entry name" value="RNB"/>
    <property type="match status" value="2"/>
</dbReference>
<evidence type="ECO:0000256" key="4">
    <source>
        <dbReference type="ARBA" id="ARBA00022806"/>
    </source>
</evidence>
<reference evidence="9" key="1">
    <citation type="submission" date="2025-08" db="UniProtKB">
        <authorList>
            <consortium name="Ensembl"/>
        </authorList>
    </citation>
    <scope>IDENTIFICATION</scope>
</reference>
<dbReference type="PANTHER" id="PTHR43788:SF9">
    <property type="entry name" value="HELICASE WITH ZINC FINGER DOMAIN 2"/>
    <property type="match status" value="1"/>
</dbReference>
<feature type="domain" description="AAA+ ATPase" evidence="7">
    <location>
        <begin position="557"/>
        <end position="739"/>
    </location>
</feature>
<dbReference type="InterPro" id="IPR012340">
    <property type="entry name" value="NA-bd_OB-fold"/>
</dbReference>
<dbReference type="SMART" id="SM00382">
    <property type="entry name" value="AAA"/>
    <property type="match status" value="2"/>
</dbReference>
<evidence type="ECO:0000256" key="5">
    <source>
        <dbReference type="ARBA" id="ARBA00022840"/>
    </source>
</evidence>
<evidence type="ECO:0000313" key="10">
    <source>
        <dbReference type="Proteomes" id="UP000694427"/>
    </source>
</evidence>
<feature type="compositionally biased region" description="Acidic residues" evidence="6">
    <location>
        <begin position="1012"/>
        <end position="1023"/>
    </location>
</feature>
<reference evidence="9" key="2">
    <citation type="submission" date="2025-09" db="UniProtKB">
        <authorList>
            <consortium name="Ensembl"/>
        </authorList>
    </citation>
    <scope>IDENTIFICATION</scope>
</reference>
<proteinExistence type="inferred from homology"/>
<evidence type="ECO:0000256" key="1">
    <source>
        <dbReference type="ARBA" id="ARBA00007913"/>
    </source>
</evidence>
<dbReference type="GO" id="GO:0016787">
    <property type="term" value="F:hydrolase activity"/>
    <property type="evidence" value="ECO:0007669"/>
    <property type="project" value="UniProtKB-KW"/>
</dbReference>
<protein>
    <submittedName>
        <fullName evidence="9">Si:dkey-97a13.6</fullName>
    </submittedName>
</protein>
<dbReference type="Ensembl" id="ENSCCRT00010111693.1">
    <property type="protein sequence ID" value="ENSCCRP00010100646.1"/>
    <property type="gene ID" value="ENSCCRG00010044186.1"/>
</dbReference>
<dbReference type="GO" id="GO:0005524">
    <property type="term" value="F:ATP binding"/>
    <property type="evidence" value="ECO:0007669"/>
    <property type="project" value="UniProtKB-KW"/>
</dbReference>
<dbReference type="Gene3D" id="3.40.50.300">
    <property type="entry name" value="P-loop containing nucleotide triphosphate hydrolases"/>
    <property type="match status" value="4"/>
</dbReference>
<sequence>MACISVEMSTVKSRDAQLQEFMQMYELRATCNACTHKQTRISYSIIATPHRCSHNLLLVRAKVRGHKWSPVSMRPAYPQPSRYEVCWYFKEDIGCYMHHESCTFASSPEEAAVWNLQKHTNLDRETLIHLITQRKRLNEQSRQGDGQLSTHEPSSYQEKLLEEYRCSSNEILIISEQVDDVCVTHDENLCLDCLQEDSEIRWKFTITTERSLAHVALLKAENGAVFSLSDSLKNTFPPITYIAGHHLRSSHSYQLSVSFLSFRPGVYEQWLVFDFDMRPVLLRKLKVRVGQQFHVQPDEAEESECAEILSDERWNSGNRVIVPFVARKEKDEQLLSKYKPPQINLQFNPYADHSSPLHRDNYRERAHHFLFREEIAQEKLISRLNVCGSVFLSDQLSDGKFYAAAGKLFSTLKVSCSLTPDSPEGLMLKRGVQMALVNCIPANASLPVDRRNHVYEALVLKQAAGEGHIGLHLCAQCVSELQLRRETWCKMEVQFQLDRLTFCQIHQAIDHLPDLHNVLPDFSNCCVPVSITKLSELNNKQQIALNFILGKCEVNKVAPPLLIYGPFGTGKTLCLASAAEKLALHSQNKVLICTYTNSSADLYVREHFHPYIANGHPNLKILRIKANRGGASIKATDDITQKYCLCSPDRQSFILPARSDLESHRIIITTTSMTRHLRELRLPEGFFSHVLIDEASQMLEGEALMALGLADKHTRVVIAGDHMQMAPKLFSVIDDKRSEHTLLNRLFRFYQDESSNIAKKSRVIFNENYRSTAEIVDFVSTHFYVSDGIKAKGEVPPHPRLQPLMFQHIRGECYLNSTSMSWFNPAEVNSVINIVQELLTDWPVEWGDKEPKQICVLSEGQQLEVIKNHLRQKEAHVSVQNLANIQGKQFRVVIITTVQTRDRLLSESSCPEFFDDIRALNTALTRAQSLVIVVGDAGALCCFGKCSKIWRSYIKHCISKGSMKPDNFTEDVLQQEVLEISKFQKTEKVEMSETFVPLQAETDAILKEMDDYGSDVQDSEEENEQKRPLFSSSEKENLLELVRKHPAMYKHGELVMKGHQSGYVVPYDNPSEHIHIKGRKNIGMTFPGDEVVVETRRDDEGSLTGRVLGFTNRQPTSSEFVCFLEDENYHKRTQNTDKNLVPKMMIPLNHNTTKIRILTKKETRNFIPVWKYANGNWTITRNFRVDEQIKQNYVFVVQILDWKEHCLFPLGRVMDILPIGTSLEEGLEILKSEFKLTPPPLLQEDTFPEMKADGVDDEKRRDFRGLQTFTIDPPTARDLDDAISVYNLGSFYEIGVHVADVASFVSKDSSLDSLAKEMGATFYDPGKEPTFMFPKHFATTFWSLLPDEDRKAISLIVTVEKQTGIIIKRTFHLSKVRSKKQLTYEEAEYIISQCDGKLRFDTLEDCVRVAYRFARSQRKARLKEDWNYAQPDKHRKPGEREANLMVEELNIMFNHEVSKFLTEHTDTKLCTPLRCQAPPMAEQLKMISDRHMEVPLSSHLTFHIDRNRLDLNNMITFTVYSPGSRDVHPNNNPYPDGNPSHLRHAISVSDSECHFEIGVHKVDFFSYMSEDNIQNLSAQSNMWSFMPGKNRRAISLILKVEKKKGKLVEQKLVLSRIKSSRALSYNETDSIINQPGENEMKCDSLEGCILVAYHFALEHKQKRLSGHVDSYSPDDLRSSEYSKCRLMMDELMLMFQKASDQLINQETPFPNTFNYPVTASPELVGRLKRDNEELGFLHALEEHLDSNIGQNSGSFIILTSVWQKIESAALTCDFYRMADLISTDDIHPQLAPAIVQLRASTSKAFFIRSLSCKDALLGHYSLNLESYTHASSPIRRYIDVVLQRLMHAVLSDCAVEYSQTDIELLCDKCKRGEMRAREYESKAESLYLAVNLQKQSSYKVAFVTVVRHDSESFKLSFPFDKGTFPDKLPVKYRNLQLEDQPIFDKKQKQVTLTWKKRIYSLSMTKTPLQNLRFCSEIQQSTWHAIVEAVQDEQWEEAKSLVLKADVRDHSETSEVHISGFDPDCTFMSEADHYTDFTLYLKAGDTVQVQLTSERDRGYWAPTVQLLSVSSSFEICVEHTDNPIKCFSKLANRPSKGYYKDVEEYVETWKPLCDMESAASAVDDSDCVVIENVHITWVPSFDGSRLSGTFPLPVEYVKKWAIEFNLARCLLCIRKRESRKQNQVDQSELDPEFFTWVAHGVTTQCLDPPENSVNKSKIIHFIIKYASMNIPKFKRNATFTVEVIPKLIPEIRKESAVNNLTAANELVKNIALRHRIPKESFKPAVYLHVLMREEPPPGLPRLNESQFKALDQALNSKFTVIQGPPGTGKTVVGAYIVYWFSQLNTKNPWKLKEVKDKEKKEVILYCGPSNKSVDVVAEYLLRFGRKLKQLRVYSRQMEMQEFPYPGSNLQLSQKSLRQERSKPELKEITLHHRIRMSHNPCSQEIKKFDKRIAHNPHSLTDADIEEYKKLLNSARLFELERHDIILCTCTAAASPSLTKTLSARQILIDECAMATEPQTLVPLVSFKPEKVVLLGDHKQLRPIVKNEHVRRLGMTHSLFERYMDRALLLDTQYRMHEEICKFPSEAYYLGRLITKVDERTSVLQIETERTRQSKHILFGDIQGEEISLVVSTARGNENSKANFAEVKKAVEICRQLVSVGIVRQEDIAILSPYNAQVAQIRDRLRKSTDPQMERVTVTTITKSQGSEWRYVILSMVRSCPSNEIEPQPSREWLSNHIGFVGDENQINVGITRAQDGLCILGNQVVLNCSTAWKKLLKHYSGQGCVVSADQITVHNVR</sequence>
<dbReference type="InterPro" id="IPR027417">
    <property type="entry name" value="P-loop_NTPase"/>
</dbReference>
<dbReference type="InterPro" id="IPR056787">
    <property type="entry name" value="OB_HELZ2"/>
</dbReference>
<keyword evidence="5" id="KW-0067">ATP-binding</keyword>
<dbReference type="FunFam" id="3.40.50.300:FF:001373">
    <property type="entry name" value="Helicase with zinc finger domain 2"/>
    <property type="match status" value="1"/>
</dbReference>
<dbReference type="InterPro" id="IPR047187">
    <property type="entry name" value="SF1_C_Upf1"/>
</dbReference>
<evidence type="ECO:0000256" key="2">
    <source>
        <dbReference type="ARBA" id="ARBA00022741"/>
    </source>
</evidence>
<organism evidence="9 10">
    <name type="scientific">Cyprinus carpio</name>
    <name type="common">Common carp</name>
    <dbReference type="NCBI Taxonomy" id="7962"/>
    <lineage>
        <taxon>Eukaryota</taxon>
        <taxon>Metazoa</taxon>
        <taxon>Chordata</taxon>
        <taxon>Craniata</taxon>
        <taxon>Vertebrata</taxon>
        <taxon>Euteleostomi</taxon>
        <taxon>Actinopterygii</taxon>
        <taxon>Neopterygii</taxon>
        <taxon>Teleostei</taxon>
        <taxon>Ostariophysi</taxon>
        <taxon>Cypriniformes</taxon>
        <taxon>Cyprinidae</taxon>
        <taxon>Cyprininae</taxon>
        <taxon>Cyprinus</taxon>
    </lineage>
</organism>
<dbReference type="SMART" id="SM00955">
    <property type="entry name" value="RNB"/>
    <property type="match status" value="1"/>
</dbReference>
<dbReference type="Proteomes" id="UP000694427">
    <property type="component" value="Unplaced"/>
</dbReference>
<dbReference type="FunFam" id="3.40.50.300:FF:001313">
    <property type="entry name" value="Helicase with zinc finger domain 2"/>
    <property type="match status" value="1"/>
</dbReference>
<dbReference type="GO" id="GO:0004540">
    <property type="term" value="F:RNA nuclease activity"/>
    <property type="evidence" value="ECO:0007669"/>
    <property type="project" value="InterPro"/>
</dbReference>
<comment type="similarity">
    <text evidence="1">Belongs to the DNA2/NAM7 helicase family.</text>
</comment>
<dbReference type="Pfam" id="PF13086">
    <property type="entry name" value="AAA_11"/>
    <property type="match status" value="2"/>
</dbReference>
<dbReference type="InterPro" id="IPR001900">
    <property type="entry name" value="RNase_II/R"/>
</dbReference>
<keyword evidence="3" id="KW-0378">Hydrolase</keyword>
<evidence type="ECO:0000259" key="8">
    <source>
        <dbReference type="SMART" id="SM00955"/>
    </source>
</evidence>
<dbReference type="InterPro" id="IPR003593">
    <property type="entry name" value="AAA+_ATPase"/>
</dbReference>
<evidence type="ECO:0000259" key="7">
    <source>
        <dbReference type="SMART" id="SM00382"/>
    </source>
</evidence>
<dbReference type="GO" id="GO:0043139">
    <property type="term" value="F:5'-3' DNA helicase activity"/>
    <property type="evidence" value="ECO:0007669"/>
    <property type="project" value="TreeGrafter"/>
</dbReference>
<dbReference type="InterPro" id="IPR041679">
    <property type="entry name" value="DNA2/NAM7-like_C"/>
</dbReference>
<dbReference type="SUPFAM" id="SSF52540">
    <property type="entry name" value="P-loop containing nucleoside triphosphate hydrolases"/>
    <property type="match status" value="2"/>
</dbReference>
<keyword evidence="2" id="KW-0547">Nucleotide-binding</keyword>